<evidence type="ECO:0008006" key="5">
    <source>
        <dbReference type="Google" id="ProtNLM"/>
    </source>
</evidence>
<dbReference type="InterPro" id="IPR032295">
    <property type="entry name" value="DUF4842"/>
</dbReference>
<dbReference type="Pfam" id="PF13448">
    <property type="entry name" value="DUF4114"/>
    <property type="match status" value="1"/>
</dbReference>
<evidence type="ECO:0000313" key="3">
    <source>
        <dbReference type="EMBL" id="EDO51686.1"/>
    </source>
</evidence>
<sequence>MGGGCDIDSVHKTNKQAIYNNKNMKVRLMTKVSAATLISAIACSIFTGCTEKDLYNPERGKTELKPESEYFDFATTAQVAFDVNYGKIAGGALIEVFTEDPITYQTNNLYSINGEAVFKIFADADGRFTGNVELPKATEKVYIISQSWGAPMCVEADVENGKVVVDMTEDNANTRSAAMTRAKSNLTIDLKDRKERVYSIVGWGQSHGEIIDNNDIVTTGNFNDGTLKQLQHTLWKGYDSKPSNLDNRALVSDTKHVNTTIAQAYINNQGQHVTITDAELYLTFLTERAGYLTSIGYYYYKTNEIPNSPDKVDKFIIIPNASIAGDDPYTGWSGSGNKYSRYDAPIQKNTKIQLLYQDENGNVSTKFPAGYTIGYFIIPNGYTPNKGIDYSINYIYSNKEWNKIYAGQQARFISLSTSNGTVVYGVEDGDDTSYEDILFCIDANPNEAIQDPDRPVIDPEEPTVTSSETTYRTYAYEDIWPNGGDYDLNDVIIEHKRAISFNSNNYVLKVEDTFVPVQQSGAATYSNAFAVQYVASQRGSIELPAGAVDETETSSVILFPDAKSVQGNEFTVTRTFADNTLPKKNLESDLNPFIIAQYTAGADNRTEVHLPKKKATGKANAEQIGAEDDAYYINKDGKYPFAIMLPATTGTEGPIRFTPAKETVRIDLEYPDFAKWVESNGATNNDWYLYYQSSKE</sequence>
<reference evidence="3" key="1">
    <citation type="submission" date="2007-06" db="EMBL/GenBank/DDBJ databases">
        <authorList>
            <person name="Fulton L."/>
            <person name="Clifton S."/>
            <person name="Fulton B."/>
            <person name="Xu J."/>
            <person name="Minx P."/>
            <person name="Pepin K.H."/>
            <person name="Johnson M."/>
            <person name="Thiruvilangam P."/>
            <person name="Bhonagiri V."/>
            <person name="Nash W.E."/>
            <person name="Mardis E.R."/>
            <person name="Wilson R.K."/>
        </authorList>
    </citation>
    <scope>NUCLEOTIDE SEQUENCE [LARGE SCALE GENOMIC DNA]</scope>
    <source>
        <strain evidence="3">ATCC 8492</strain>
    </source>
</reference>
<feature type="domain" description="DUF4842" evidence="2">
    <location>
        <begin position="561"/>
        <end position="688"/>
    </location>
</feature>
<gene>
    <name evidence="3" type="ORF">BACUNI_04234</name>
</gene>
<evidence type="ECO:0000259" key="2">
    <source>
        <dbReference type="Pfam" id="PF16130"/>
    </source>
</evidence>
<dbReference type="EMBL" id="AAYH02000049">
    <property type="protein sequence ID" value="EDO51686.1"/>
    <property type="molecule type" value="Genomic_DNA"/>
</dbReference>
<protein>
    <recommendedName>
        <fullName evidence="5">LruC domain-containing protein</fullName>
    </recommendedName>
</protein>
<dbReference type="Pfam" id="PF16130">
    <property type="entry name" value="DUF4842"/>
    <property type="match status" value="1"/>
</dbReference>
<dbReference type="InterPro" id="IPR031025">
    <property type="entry name" value="LruC_dom"/>
</dbReference>
<keyword evidence="4" id="KW-1185">Reference proteome</keyword>
<comment type="caution">
    <text evidence="3">The sequence shown here is derived from an EMBL/GenBank/DDBJ whole genome shotgun (WGS) entry which is preliminary data.</text>
</comment>
<evidence type="ECO:0000313" key="4">
    <source>
        <dbReference type="Proteomes" id="UP000004110"/>
    </source>
</evidence>
<reference evidence="3" key="2">
    <citation type="submission" date="2013-11" db="EMBL/GenBank/DDBJ databases">
        <title>Draft genome sequence of Bacteroides uniformis (ATCC 8492).</title>
        <authorList>
            <person name="Sudarsanam P."/>
            <person name="Ley R."/>
            <person name="Guruge J."/>
            <person name="Turnbaugh P.J."/>
            <person name="Mahowald M."/>
            <person name="Liep D."/>
            <person name="Gordon J."/>
        </authorList>
    </citation>
    <scope>NUCLEOTIDE SEQUENCE</scope>
    <source>
        <strain evidence="3">ATCC 8492</strain>
    </source>
</reference>
<accession>A0ABC9N562</accession>
<proteinExistence type="predicted"/>
<evidence type="ECO:0000259" key="1">
    <source>
        <dbReference type="Pfam" id="PF13448"/>
    </source>
</evidence>
<dbReference type="Proteomes" id="UP000004110">
    <property type="component" value="Unassembled WGS sequence"/>
</dbReference>
<feature type="domain" description="DUF4114" evidence="1">
    <location>
        <begin position="367"/>
        <end position="444"/>
    </location>
</feature>
<name>A0ABC9N562_BACUC</name>
<dbReference type="InterPro" id="IPR025193">
    <property type="entry name" value="DUF4114"/>
</dbReference>
<dbReference type="AlphaFoldDB" id="A0ABC9N562"/>
<organism evidence="3 4">
    <name type="scientific">Bacteroides uniformis (strain ATCC 8492 / DSM 6597 / CCUG 4942 / CIP 103695 / JCM 5828 / KCTC 5204 / NCTC 13054 / VPI 0061)</name>
    <dbReference type="NCBI Taxonomy" id="411479"/>
    <lineage>
        <taxon>Bacteria</taxon>
        <taxon>Pseudomonadati</taxon>
        <taxon>Bacteroidota</taxon>
        <taxon>Bacteroidia</taxon>
        <taxon>Bacteroidales</taxon>
        <taxon>Bacteroidaceae</taxon>
        <taxon>Bacteroides</taxon>
    </lineage>
</organism>
<dbReference type="NCBIfam" id="TIGR04456">
    <property type="entry name" value="LruC_dom"/>
    <property type="match status" value="2"/>
</dbReference>